<keyword evidence="3" id="KW-1185">Reference proteome</keyword>
<evidence type="ECO:0000313" key="3">
    <source>
        <dbReference type="Proteomes" id="UP000054279"/>
    </source>
</evidence>
<dbReference type="HOGENOM" id="CLU_1518801_0_0_1"/>
<dbReference type="OrthoDB" id="2119228at2759"/>
<evidence type="ECO:0000256" key="1">
    <source>
        <dbReference type="SAM" id="SignalP"/>
    </source>
</evidence>
<proteinExistence type="predicted"/>
<reference evidence="2 3" key="1">
    <citation type="submission" date="2014-06" db="EMBL/GenBank/DDBJ databases">
        <title>Evolutionary Origins and Diversification of the Mycorrhizal Mutualists.</title>
        <authorList>
            <consortium name="DOE Joint Genome Institute"/>
            <consortium name="Mycorrhizal Genomics Consortium"/>
            <person name="Kohler A."/>
            <person name="Kuo A."/>
            <person name="Nagy L.G."/>
            <person name="Floudas D."/>
            <person name="Copeland A."/>
            <person name="Barry K.W."/>
            <person name="Cichocki N."/>
            <person name="Veneault-Fourrey C."/>
            <person name="LaButti K."/>
            <person name="Lindquist E.A."/>
            <person name="Lipzen A."/>
            <person name="Lundell T."/>
            <person name="Morin E."/>
            <person name="Murat C."/>
            <person name="Riley R."/>
            <person name="Ohm R."/>
            <person name="Sun H."/>
            <person name="Tunlid A."/>
            <person name="Henrissat B."/>
            <person name="Grigoriev I.V."/>
            <person name="Hibbett D.S."/>
            <person name="Martin F."/>
        </authorList>
    </citation>
    <scope>NUCLEOTIDE SEQUENCE [LARGE SCALE GENOMIC DNA]</scope>
    <source>
        <strain evidence="2 3">SS14</strain>
    </source>
</reference>
<feature type="signal peptide" evidence="1">
    <location>
        <begin position="1"/>
        <end position="18"/>
    </location>
</feature>
<evidence type="ECO:0000313" key="2">
    <source>
        <dbReference type="EMBL" id="KIJ37840.1"/>
    </source>
</evidence>
<feature type="chain" id="PRO_5002205473" evidence="1">
    <location>
        <begin position="19"/>
        <end position="175"/>
    </location>
</feature>
<gene>
    <name evidence="2" type="ORF">M422DRAFT_781579</name>
</gene>
<sequence length="175" mass="17846">MKFSVAAVSAVFLAGVSAAPAGTATAAAPQATETLGWAQHWIKTPSGQFLQSATPWQPSDAVLGSPLTAGEFNIVSTSLVDTVHTPTMMYATVAPITAGATMLKVSFEAGLVTPASGGAFAWSGTSKALTWSRDDSTFTGWITCDSVLFANLKSTVPSGCTSVTISSSVTTFATD</sequence>
<dbReference type="AlphaFoldDB" id="A0A0C9VJM0"/>
<keyword evidence="1" id="KW-0732">Signal</keyword>
<name>A0A0C9VJM0_SPHS4</name>
<dbReference type="Proteomes" id="UP000054279">
    <property type="component" value="Unassembled WGS sequence"/>
</dbReference>
<protein>
    <submittedName>
        <fullName evidence="2">Unplaced genomic scaffold SPHSTscaffold_91, whole genome shotgun sequence</fullName>
    </submittedName>
</protein>
<accession>A0A0C9VJM0</accession>
<dbReference type="EMBL" id="KN837166">
    <property type="protein sequence ID" value="KIJ37840.1"/>
    <property type="molecule type" value="Genomic_DNA"/>
</dbReference>
<organism evidence="2 3">
    <name type="scientific">Sphaerobolus stellatus (strain SS14)</name>
    <dbReference type="NCBI Taxonomy" id="990650"/>
    <lineage>
        <taxon>Eukaryota</taxon>
        <taxon>Fungi</taxon>
        <taxon>Dikarya</taxon>
        <taxon>Basidiomycota</taxon>
        <taxon>Agaricomycotina</taxon>
        <taxon>Agaricomycetes</taxon>
        <taxon>Phallomycetidae</taxon>
        <taxon>Geastrales</taxon>
        <taxon>Sphaerobolaceae</taxon>
        <taxon>Sphaerobolus</taxon>
    </lineage>
</organism>